<evidence type="ECO:0000256" key="1">
    <source>
        <dbReference type="ARBA" id="ARBA00011073"/>
    </source>
</evidence>
<dbReference type="CDD" id="cd02120">
    <property type="entry name" value="PA_subtilisin_like"/>
    <property type="match status" value="1"/>
</dbReference>
<keyword evidence="6" id="KW-1185">Reference proteome</keyword>
<dbReference type="GO" id="GO:0004252">
    <property type="term" value="F:serine-type endopeptidase activity"/>
    <property type="evidence" value="ECO:0007669"/>
    <property type="project" value="InterPro"/>
</dbReference>
<dbReference type="SUPFAM" id="SSF52743">
    <property type="entry name" value="Subtilisin-like"/>
    <property type="match status" value="1"/>
</dbReference>
<evidence type="ECO:0000256" key="3">
    <source>
        <dbReference type="PROSITE-ProRule" id="PRU01240"/>
    </source>
</evidence>
<proteinExistence type="inferred from homology"/>
<dbReference type="InterPro" id="IPR036852">
    <property type="entry name" value="Peptidase_S8/S53_dom_sf"/>
</dbReference>
<organism evidence="5 6">
    <name type="scientific">Striga asiatica</name>
    <name type="common">Asiatic witchweed</name>
    <name type="synonym">Buchnera asiatica</name>
    <dbReference type="NCBI Taxonomy" id="4170"/>
    <lineage>
        <taxon>Eukaryota</taxon>
        <taxon>Viridiplantae</taxon>
        <taxon>Streptophyta</taxon>
        <taxon>Embryophyta</taxon>
        <taxon>Tracheophyta</taxon>
        <taxon>Spermatophyta</taxon>
        <taxon>Magnoliopsida</taxon>
        <taxon>eudicotyledons</taxon>
        <taxon>Gunneridae</taxon>
        <taxon>Pentapetalae</taxon>
        <taxon>asterids</taxon>
        <taxon>lamiids</taxon>
        <taxon>Lamiales</taxon>
        <taxon>Orobanchaceae</taxon>
        <taxon>Buchnereae</taxon>
        <taxon>Striga</taxon>
    </lineage>
</organism>
<dbReference type="InterPro" id="IPR000209">
    <property type="entry name" value="Peptidase_S8/S53_dom"/>
</dbReference>
<comment type="caution">
    <text evidence="5">The sequence shown here is derived from an EMBL/GenBank/DDBJ whole genome shotgun (WGS) entry which is preliminary data.</text>
</comment>
<dbReference type="AlphaFoldDB" id="A0A5A7PAK7"/>
<dbReference type="PROSITE" id="PS51892">
    <property type="entry name" value="SUBTILASE"/>
    <property type="match status" value="1"/>
</dbReference>
<protein>
    <submittedName>
        <fullName evidence="5">Subtilase</fullName>
    </submittedName>
</protein>
<comment type="caution">
    <text evidence="3">Lacks conserved residue(s) required for the propagation of feature annotation.</text>
</comment>
<evidence type="ECO:0000259" key="4">
    <source>
        <dbReference type="Pfam" id="PF00082"/>
    </source>
</evidence>
<dbReference type="InterPro" id="IPR045051">
    <property type="entry name" value="SBT"/>
</dbReference>
<dbReference type="Gene3D" id="3.40.50.200">
    <property type="entry name" value="Peptidase S8/S53 domain"/>
    <property type="match status" value="1"/>
</dbReference>
<reference evidence="6" key="1">
    <citation type="journal article" date="2019" name="Curr. Biol.">
        <title>Genome Sequence of Striga asiatica Provides Insight into the Evolution of Plant Parasitism.</title>
        <authorList>
            <person name="Yoshida S."/>
            <person name="Kim S."/>
            <person name="Wafula E.K."/>
            <person name="Tanskanen J."/>
            <person name="Kim Y.M."/>
            <person name="Honaas L."/>
            <person name="Yang Z."/>
            <person name="Spallek T."/>
            <person name="Conn C.E."/>
            <person name="Ichihashi Y."/>
            <person name="Cheong K."/>
            <person name="Cui S."/>
            <person name="Der J.P."/>
            <person name="Gundlach H."/>
            <person name="Jiao Y."/>
            <person name="Hori C."/>
            <person name="Ishida J.K."/>
            <person name="Kasahara H."/>
            <person name="Kiba T."/>
            <person name="Kim M.S."/>
            <person name="Koo N."/>
            <person name="Laohavisit A."/>
            <person name="Lee Y.H."/>
            <person name="Lumba S."/>
            <person name="McCourt P."/>
            <person name="Mortimer J.C."/>
            <person name="Mutuku J.M."/>
            <person name="Nomura T."/>
            <person name="Sasaki-Sekimoto Y."/>
            <person name="Seto Y."/>
            <person name="Wang Y."/>
            <person name="Wakatake T."/>
            <person name="Sakakibara H."/>
            <person name="Demura T."/>
            <person name="Yamaguchi S."/>
            <person name="Yoneyama K."/>
            <person name="Manabe R.I."/>
            <person name="Nelson D.C."/>
            <person name="Schulman A.H."/>
            <person name="Timko M.P."/>
            <person name="dePamphilis C.W."/>
            <person name="Choi D."/>
            <person name="Shirasu K."/>
        </authorList>
    </citation>
    <scope>NUCLEOTIDE SEQUENCE [LARGE SCALE GENOMIC DNA]</scope>
    <source>
        <strain evidence="6">cv. UVA1</strain>
    </source>
</reference>
<dbReference type="Gene3D" id="3.50.30.30">
    <property type="match status" value="1"/>
</dbReference>
<feature type="domain" description="Peptidase S8/S53" evidence="4">
    <location>
        <begin position="3"/>
        <end position="236"/>
    </location>
</feature>
<dbReference type="PANTHER" id="PTHR10795">
    <property type="entry name" value="PROPROTEIN CONVERTASE SUBTILISIN/KEXIN"/>
    <property type="match status" value="1"/>
</dbReference>
<gene>
    <name evidence="5" type="ORF">STAS_05525</name>
</gene>
<dbReference type="EMBL" id="BKCP01004224">
    <property type="protein sequence ID" value="GER29644.1"/>
    <property type="molecule type" value="Genomic_DNA"/>
</dbReference>
<keyword evidence="2" id="KW-0732">Signal</keyword>
<name>A0A5A7PAK7_STRAF</name>
<accession>A0A5A7PAK7</accession>
<evidence type="ECO:0000313" key="5">
    <source>
        <dbReference type="EMBL" id="GER29644.1"/>
    </source>
</evidence>
<dbReference type="Proteomes" id="UP000325081">
    <property type="component" value="Unassembled WGS sequence"/>
</dbReference>
<evidence type="ECO:0000313" key="6">
    <source>
        <dbReference type="Proteomes" id="UP000325081"/>
    </source>
</evidence>
<evidence type="ECO:0000256" key="2">
    <source>
        <dbReference type="ARBA" id="ARBA00022729"/>
    </source>
</evidence>
<dbReference type="GO" id="GO:0006508">
    <property type="term" value="P:proteolysis"/>
    <property type="evidence" value="ECO:0007669"/>
    <property type="project" value="InterPro"/>
</dbReference>
<comment type="similarity">
    <text evidence="1 3">Belongs to the peptidase S8 family.</text>
</comment>
<dbReference type="Pfam" id="PF00082">
    <property type="entry name" value="Peptidase_S8"/>
    <property type="match status" value="1"/>
</dbReference>
<sequence length="343" mass="36247">MDAAVGDGVDVISISLGSDNVPLYEDPVAIASFGAMEKGVFVSSSAGNRGPLPGSLHNGFSWVLTVGAGSVGRSFGGTLTLGNGETIRGWTLFPEQGPMTKLPFIYNKTLSRCDSSADLSAAAAGGIVICEKGYVFDHQISNVSYSNASGAIIISDDPNTFEYTKYYASPIVVISSGQAHALINYATKGVNPVASIHFQQTFLGTKPSPVAATYTSRGPSQSYPDILKPDLMAPGSLVLASWVPNQSVAALLKGAHPDWSPAAIRSVMMTTANPRDITGNRIRDEFVANELASLLAMGAGQVDPNRALNPGLVYDLSRHDYLNLICSMDLNSTQIKTNRQIEL</sequence>
<dbReference type="OrthoDB" id="206201at2759"/>